<dbReference type="PROSITE" id="PS51471">
    <property type="entry name" value="FE2OG_OXY"/>
    <property type="match status" value="1"/>
</dbReference>
<keyword evidence="9" id="KW-1185">Reference proteome</keyword>
<dbReference type="SMART" id="SM00702">
    <property type="entry name" value="P4Hc"/>
    <property type="match status" value="1"/>
</dbReference>
<dbReference type="GO" id="GO:0008198">
    <property type="term" value="F:ferrous iron binding"/>
    <property type="evidence" value="ECO:0007669"/>
    <property type="project" value="TreeGrafter"/>
</dbReference>
<evidence type="ECO:0000256" key="6">
    <source>
        <dbReference type="ARBA" id="ARBA00023004"/>
    </source>
</evidence>
<evidence type="ECO:0000256" key="4">
    <source>
        <dbReference type="ARBA" id="ARBA00022964"/>
    </source>
</evidence>
<comment type="caution">
    <text evidence="8">The sequence shown here is derived from an EMBL/GenBank/DDBJ whole genome shotgun (WGS) entry which is preliminary data.</text>
</comment>
<dbReference type="PANTHER" id="PTHR12907:SF26">
    <property type="entry name" value="HIF PROLYL HYDROXYLASE, ISOFORM C"/>
    <property type="match status" value="1"/>
</dbReference>
<evidence type="ECO:0000256" key="3">
    <source>
        <dbReference type="ARBA" id="ARBA00022896"/>
    </source>
</evidence>
<evidence type="ECO:0000313" key="8">
    <source>
        <dbReference type="EMBL" id="CAE7249679.1"/>
    </source>
</evidence>
<gene>
    <name evidence="8" type="primary">egl-9</name>
    <name evidence="8" type="ORF">SPIL2461_LOCUS4730</name>
</gene>
<dbReference type="InterPro" id="IPR044862">
    <property type="entry name" value="Pro_4_hyd_alph_FE2OG_OXY"/>
</dbReference>
<comment type="cofactor">
    <cofactor evidence="1">
        <name>L-ascorbate</name>
        <dbReference type="ChEBI" id="CHEBI:38290"/>
    </cofactor>
</comment>
<dbReference type="Gene3D" id="2.60.120.620">
    <property type="entry name" value="q2cbj1_9rhob like domain"/>
    <property type="match status" value="1"/>
</dbReference>
<dbReference type="InterPro" id="IPR051559">
    <property type="entry name" value="HIF_prolyl_hydroxylases"/>
</dbReference>
<evidence type="ECO:0000256" key="1">
    <source>
        <dbReference type="ARBA" id="ARBA00001961"/>
    </source>
</evidence>
<evidence type="ECO:0000259" key="7">
    <source>
        <dbReference type="PROSITE" id="PS51471"/>
    </source>
</evidence>
<dbReference type="PANTHER" id="PTHR12907">
    <property type="entry name" value="EGL NINE HOMOLOG-RELATED"/>
    <property type="match status" value="1"/>
</dbReference>
<accession>A0A812M2Q3</accession>
<keyword evidence="2" id="KW-0479">Metal-binding</keyword>
<proteinExistence type="predicted"/>
<sequence length="239" mass="26087">MHCHAGRSKGQSIWKQSSSGLLCCIPPPPRRWDVTWFSAKDAGAYTEASKGSPSAPGSNEIQFNKRDDKVICLSTAVIDALGKKAQAMKVLDTQLGDFGWGVKKLLEEQLGLTLTKRTPGMLSCYDGKSVPDAQYGFHVDNPYMTNMAVPDDGRRLTLVYYIADGAWDVEKDGGAFQVCLSNPRRAPSSTAEALTHDLFTVAPEGDTLVAFFSHTMYHAVLPVTGTKPRFALSTWFMGC</sequence>
<dbReference type="GO" id="GO:0031418">
    <property type="term" value="F:L-ascorbic acid binding"/>
    <property type="evidence" value="ECO:0007669"/>
    <property type="project" value="UniProtKB-KW"/>
</dbReference>
<evidence type="ECO:0000256" key="2">
    <source>
        <dbReference type="ARBA" id="ARBA00022723"/>
    </source>
</evidence>
<dbReference type="InterPro" id="IPR006620">
    <property type="entry name" value="Pro_4_hyd_alph"/>
</dbReference>
<organism evidence="8 9">
    <name type="scientific">Symbiodinium pilosum</name>
    <name type="common">Dinoflagellate</name>
    <dbReference type="NCBI Taxonomy" id="2952"/>
    <lineage>
        <taxon>Eukaryota</taxon>
        <taxon>Sar</taxon>
        <taxon>Alveolata</taxon>
        <taxon>Dinophyceae</taxon>
        <taxon>Suessiales</taxon>
        <taxon>Symbiodiniaceae</taxon>
        <taxon>Symbiodinium</taxon>
    </lineage>
</organism>
<feature type="domain" description="Fe2OG dioxygenase" evidence="7">
    <location>
        <begin position="115"/>
        <end position="238"/>
    </location>
</feature>
<evidence type="ECO:0000256" key="5">
    <source>
        <dbReference type="ARBA" id="ARBA00023002"/>
    </source>
</evidence>
<evidence type="ECO:0000313" key="9">
    <source>
        <dbReference type="Proteomes" id="UP000649617"/>
    </source>
</evidence>
<dbReference type="Proteomes" id="UP000649617">
    <property type="component" value="Unassembled WGS sequence"/>
</dbReference>
<dbReference type="GO" id="GO:0071456">
    <property type="term" value="P:cellular response to hypoxia"/>
    <property type="evidence" value="ECO:0007669"/>
    <property type="project" value="TreeGrafter"/>
</dbReference>
<name>A0A812M2Q3_SYMPI</name>
<dbReference type="GO" id="GO:0031543">
    <property type="term" value="F:peptidyl-proline dioxygenase activity"/>
    <property type="evidence" value="ECO:0007669"/>
    <property type="project" value="TreeGrafter"/>
</dbReference>
<dbReference type="OrthoDB" id="433328at2759"/>
<dbReference type="AlphaFoldDB" id="A0A812M2Q3"/>
<keyword evidence="4" id="KW-0223">Dioxygenase</keyword>
<dbReference type="InterPro" id="IPR005123">
    <property type="entry name" value="Oxoglu/Fe-dep_dioxygenase_dom"/>
</dbReference>
<keyword evidence="6" id="KW-0408">Iron</keyword>
<protein>
    <submittedName>
        <fullName evidence="8">Egl-9 protein</fullName>
    </submittedName>
</protein>
<reference evidence="8" key="1">
    <citation type="submission" date="2021-02" db="EMBL/GenBank/DDBJ databases">
        <authorList>
            <person name="Dougan E. K."/>
            <person name="Rhodes N."/>
            <person name="Thang M."/>
            <person name="Chan C."/>
        </authorList>
    </citation>
    <scope>NUCLEOTIDE SEQUENCE</scope>
</reference>
<keyword evidence="3" id="KW-0847">Vitamin C</keyword>
<dbReference type="EMBL" id="CAJNIZ010006402">
    <property type="protein sequence ID" value="CAE7249679.1"/>
    <property type="molecule type" value="Genomic_DNA"/>
</dbReference>
<dbReference type="Pfam" id="PF13640">
    <property type="entry name" value="2OG-FeII_Oxy_3"/>
    <property type="match status" value="1"/>
</dbReference>
<keyword evidence="5" id="KW-0560">Oxidoreductase</keyword>